<dbReference type="AlphaFoldDB" id="A0AB39BR27"/>
<name>A0AB39BR27_9BACI</name>
<proteinExistence type="predicted"/>
<dbReference type="RefSeq" id="WP_198530577.1">
    <property type="nucleotide sequence ID" value="NZ_CP162551.1"/>
</dbReference>
<accession>A0AB39BR27</accession>
<dbReference type="EMBL" id="CP162551">
    <property type="protein sequence ID" value="XDI35874.1"/>
    <property type="molecule type" value="Genomic_DNA"/>
</dbReference>
<sequence>MDVIPFQNTLPYERQFEDIYISTCPFCDSEQVLTNMKARDYKQAKDGVKTHLIMPCCHSKITILEADEDYFWADEKLRK</sequence>
<evidence type="ECO:0000313" key="1">
    <source>
        <dbReference type="EMBL" id="XDI35874.1"/>
    </source>
</evidence>
<gene>
    <name evidence="1" type="ORF">AB3N04_14345</name>
</gene>
<protein>
    <submittedName>
        <fullName evidence="1">Uncharacterized protein</fullName>
    </submittedName>
</protein>
<reference evidence="1" key="1">
    <citation type="submission" date="2024-07" db="EMBL/GenBank/DDBJ databases">
        <title>Identification and characteristics of an arsenic-resistant bacterial isolate, which belongs to a novel species.</title>
        <authorList>
            <person name="Juszczyk A."/>
            <person name="Kowalczyk A."/>
            <person name="Was K."/>
            <person name="Kosowicz W."/>
            <person name="Budzyn A."/>
            <person name="Latowski D."/>
        </authorList>
    </citation>
    <scope>NUCLEOTIDE SEQUENCE</scope>
    <source>
        <strain evidence="1">As8PL</strain>
    </source>
</reference>
<organism evidence="1">
    <name type="scientific">Alkalihalophilus sp. As8PL</name>
    <dbReference type="NCBI Taxonomy" id="3237103"/>
    <lineage>
        <taxon>Bacteria</taxon>
        <taxon>Bacillati</taxon>
        <taxon>Bacillota</taxon>
        <taxon>Bacilli</taxon>
        <taxon>Bacillales</taxon>
        <taxon>Bacillaceae</taxon>
        <taxon>Alkalihalophilus</taxon>
    </lineage>
</organism>